<dbReference type="Gene3D" id="3.40.1390.10">
    <property type="entry name" value="MurE/MurF, N-terminal domain"/>
    <property type="match status" value="1"/>
</dbReference>
<keyword evidence="8 10" id="KW-0131">Cell cycle</keyword>
<evidence type="ECO:0000256" key="5">
    <source>
        <dbReference type="ARBA" id="ARBA00022840"/>
    </source>
</evidence>
<dbReference type="InterPro" id="IPR035911">
    <property type="entry name" value="MurE/MurF_N"/>
</dbReference>
<dbReference type="GO" id="GO:0009252">
    <property type="term" value="P:peptidoglycan biosynthetic process"/>
    <property type="evidence" value="ECO:0007669"/>
    <property type="project" value="UniProtKB-UniRule"/>
</dbReference>
<evidence type="ECO:0000256" key="2">
    <source>
        <dbReference type="ARBA" id="ARBA00022598"/>
    </source>
</evidence>
<sequence>MIRKTVEHLTKMMNVENDVTNWHQRMIEGVTIDSREVKGGRLFIPLAGENTDGHKYVRQAIENGAGAALWQKDVPGLPDDLPVLVVENTLLALQQLSKAYRDSLSVKVVGITGSNGKTTVKDMTAAVFAEKYRVQKTEGNYNNHIGLPLTMLSLREETEVAVLEMGMSGRGEIELLSKLATPDAAIITNIGESHLQDLGSREAIAEAKLEIASGLSAEGTLIYFGDEPLLAEKITEDVPFQTETFGLGEMNTLYPVSIEQTENGSVFSVNKEPSVRFELPVLGRHNVTNALAAIAAASLFDVPYKKIAAGLRKVELTKMRMEWIEGKKGIKIINDAYNASPTSVKAAIALVSELPGYEKKILILGDMLELGLDEELFHYQTGQVIDGDKIDYLFTYGALGQFIASGAKNALGSDRVFAFQDKQELIKAVNEVLQGGELVLIKASRGMKLEEVVDGLSAQ</sequence>
<dbReference type="NCBIfam" id="TIGR01143">
    <property type="entry name" value="murF"/>
    <property type="match status" value="1"/>
</dbReference>
<keyword evidence="4 10" id="KW-0547">Nucleotide-binding</keyword>
<dbReference type="SUPFAM" id="SSF53244">
    <property type="entry name" value="MurD-like peptide ligases, peptide-binding domain"/>
    <property type="match status" value="1"/>
</dbReference>
<dbReference type="UniPathway" id="UPA00219"/>
<comment type="catalytic activity">
    <reaction evidence="10 11">
        <text>D-alanyl-D-alanine + UDP-N-acetyl-alpha-D-muramoyl-L-alanyl-gamma-D-glutamyl-meso-2,6-diaminopimelate + ATP = UDP-N-acetyl-alpha-D-muramoyl-L-alanyl-gamma-D-glutamyl-meso-2,6-diaminopimeloyl-D-alanyl-D-alanine + ADP + phosphate + H(+)</text>
        <dbReference type="Rhea" id="RHEA:28374"/>
        <dbReference type="ChEBI" id="CHEBI:15378"/>
        <dbReference type="ChEBI" id="CHEBI:30616"/>
        <dbReference type="ChEBI" id="CHEBI:43474"/>
        <dbReference type="ChEBI" id="CHEBI:57822"/>
        <dbReference type="ChEBI" id="CHEBI:61386"/>
        <dbReference type="ChEBI" id="CHEBI:83905"/>
        <dbReference type="ChEBI" id="CHEBI:456216"/>
        <dbReference type="EC" id="6.3.2.10"/>
    </reaction>
</comment>
<comment type="similarity">
    <text evidence="10">Belongs to the MurCDEF family. MurF subfamily.</text>
</comment>
<dbReference type="GO" id="GO:0005737">
    <property type="term" value="C:cytoplasm"/>
    <property type="evidence" value="ECO:0007669"/>
    <property type="project" value="UniProtKB-SubCell"/>
</dbReference>
<dbReference type="EMBL" id="MSDU01000030">
    <property type="protein sequence ID" value="OLN21827.1"/>
    <property type="molecule type" value="Genomic_DNA"/>
</dbReference>
<accession>A0A1Q8Q3C1</accession>
<dbReference type="SUPFAM" id="SSF53623">
    <property type="entry name" value="MurD-like peptide ligases, catalytic domain"/>
    <property type="match status" value="1"/>
</dbReference>
<protein>
    <recommendedName>
        <fullName evidence="10 11">UDP-N-acetylmuramoyl-tripeptide--D-alanyl-D-alanine ligase</fullName>
        <ecNumber evidence="10 11">6.3.2.10</ecNumber>
    </recommendedName>
    <alternativeName>
        <fullName evidence="10">D-alanyl-D-alanine-adding enzyme</fullName>
    </alternativeName>
</protein>
<evidence type="ECO:0000256" key="3">
    <source>
        <dbReference type="ARBA" id="ARBA00022618"/>
    </source>
</evidence>
<dbReference type="PANTHER" id="PTHR43024:SF1">
    <property type="entry name" value="UDP-N-ACETYLMURAMOYL-TRIPEPTIDE--D-ALANYL-D-ALANINE LIGASE"/>
    <property type="match status" value="1"/>
</dbReference>
<dbReference type="Gene3D" id="3.40.1190.10">
    <property type="entry name" value="Mur-like, catalytic domain"/>
    <property type="match status" value="1"/>
</dbReference>
<evidence type="ECO:0000259" key="13">
    <source>
        <dbReference type="Pfam" id="PF02875"/>
    </source>
</evidence>
<dbReference type="GO" id="GO:0051301">
    <property type="term" value="P:cell division"/>
    <property type="evidence" value="ECO:0007669"/>
    <property type="project" value="UniProtKB-KW"/>
</dbReference>
<keyword evidence="9 10" id="KW-0961">Cell wall biogenesis/degradation</keyword>
<evidence type="ECO:0000256" key="10">
    <source>
        <dbReference type="HAMAP-Rule" id="MF_02019"/>
    </source>
</evidence>
<evidence type="ECO:0000259" key="14">
    <source>
        <dbReference type="Pfam" id="PF08245"/>
    </source>
</evidence>
<comment type="pathway">
    <text evidence="10 11">Cell wall biogenesis; peptidoglycan biosynthesis.</text>
</comment>
<dbReference type="InterPro" id="IPR051046">
    <property type="entry name" value="MurCDEF_CellWall_CoF430Synth"/>
</dbReference>
<keyword evidence="1 10" id="KW-0963">Cytoplasm</keyword>
<dbReference type="RefSeq" id="WP_075399128.1">
    <property type="nucleotide sequence ID" value="NZ_MSDU01000030.1"/>
</dbReference>
<keyword evidence="2 10" id="KW-0436">Ligase</keyword>
<evidence type="ECO:0000256" key="8">
    <source>
        <dbReference type="ARBA" id="ARBA00023306"/>
    </source>
</evidence>
<comment type="function">
    <text evidence="10 11">Involved in cell wall formation. Catalyzes the final step in the synthesis of UDP-N-acetylmuramoyl-pentapeptide, the precursor of murein.</text>
</comment>
<dbReference type="Proteomes" id="UP000185568">
    <property type="component" value="Unassembled WGS sequence"/>
</dbReference>
<evidence type="ECO:0000256" key="6">
    <source>
        <dbReference type="ARBA" id="ARBA00022960"/>
    </source>
</evidence>
<dbReference type="GO" id="GO:0047480">
    <property type="term" value="F:UDP-N-acetylmuramoyl-tripeptide-D-alanyl-D-alanine ligase activity"/>
    <property type="evidence" value="ECO:0007669"/>
    <property type="project" value="UniProtKB-UniRule"/>
</dbReference>
<keyword evidence="7 10" id="KW-0573">Peptidoglycan synthesis</keyword>
<evidence type="ECO:0000256" key="11">
    <source>
        <dbReference type="RuleBase" id="RU004136"/>
    </source>
</evidence>
<evidence type="ECO:0000313" key="16">
    <source>
        <dbReference type="Proteomes" id="UP000185568"/>
    </source>
</evidence>
<dbReference type="EC" id="6.3.2.10" evidence="10 11"/>
<dbReference type="HAMAP" id="MF_02019">
    <property type="entry name" value="MurF"/>
    <property type="match status" value="1"/>
</dbReference>
<feature type="binding site" evidence="10">
    <location>
        <begin position="113"/>
        <end position="119"/>
    </location>
    <ligand>
        <name>ATP</name>
        <dbReference type="ChEBI" id="CHEBI:30616"/>
    </ligand>
</feature>
<feature type="domain" description="Mur ligase central" evidence="14">
    <location>
        <begin position="111"/>
        <end position="297"/>
    </location>
</feature>
<keyword evidence="16" id="KW-1185">Reference proteome</keyword>
<comment type="subcellular location">
    <subcellularLocation>
        <location evidence="10 11">Cytoplasm</location>
    </subcellularLocation>
</comment>
<dbReference type="GO" id="GO:0008766">
    <property type="term" value="F:UDP-N-acetylmuramoylalanyl-D-glutamyl-2,6-diaminopimelate-D-alanyl-D-alanine ligase activity"/>
    <property type="evidence" value="ECO:0007669"/>
    <property type="project" value="RHEA"/>
</dbReference>
<evidence type="ECO:0000313" key="15">
    <source>
        <dbReference type="EMBL" id="OLN21827.1"/>
    </source>
</evidence>
<dbReference type="InterPro" id="IPR005863">
    <property type="entry name" value="UDP-N-AcMur_synth"/>
</dbReference>
<reference evidence="15 16" key="1">
    <citation type="submission" date="2016-12" db="EMBL/GenBank/DDBJ databases">
        <title>Domibacillus antri genome sequencing.</title>
        <authorList>
            <person name="Verma A."/>
            <person name="Krishnamurthi S."/>
        </authorList>
    </citation>
    <scope>NUCLEOTIDE SEQUENCE [LARGE SCALE GENOMIC DNA]</scope>
    <source>
        <strain evidence="15 16">XD80</strain>
    </source>
</reference>
<dbReference type="InterPro" id="IPR036615">
    <property type="entry name" value="Mur_ligase_C_dom_sf"/>
</dbReference>
<evidence type="ECO:0000256" key="1">
    <source>
        <dbReference type="ARBA" id="ARBA00022490"/>
    </source>
</evidence>
<evidence type="ECO:0000256" key="4">
    <source>
        <dbReference type="ARBA" id="ARBA00022741"/>
    </source>
</evidence>
<dbReference type="PANTHER" id="PTHR43024">
    <property type="entry name" value="UDP-N-ACETYLMURAMOYL-TRIPEPTIDE--D-ALANYL-D-ALANINE LIGASE"/>
    <property type="match status" value="1"/>
</dbReference>
<dbReference type="GO" id="GO:0071555">
    <property type="term" value="P:cell wall organization"/>
    <property type="evidence" value="ECO:0007669"/>
    <property type="project" value="UniProtKB-KW"/>
</dbReference>
<proteinExistence type="inferred from homology"/>
<dbReference type="Pfam" id="PF08245">
    <property type="entry name" value="Mur_ligase_M"/>
    <property type="match status" value="1"/>
</dbReference>
<evidence type="ECO:0000256" key="9">
    <source>
        <dbReference type="ARBA" id="ARBA00023316"/>
    </source>
</evidence>
<dbReference type="InterPro" id="IPR004101">
    <property type="entry name" value="Mur_ligase_C"/>
</dbReference>
<dbReference type="AlphaFoldDB" id="A0A1Q8Q3C1"/>
<dbReference type="Pfam" id="PF02875">
    <property type="entry name" value="Mur_ligase_C"/>
    <property type="match status" value="1"/>
</dbReference>
<dbReference type="InterPro" id="IPR013221">
    <property type="entry name" value="Mur_ligase_cen"/>
</dbReference>
<gene>
    <name evidence="10" type="primary">murF</name>
    <name evidence="15" type="ORF">BTO30_12805</name>
</gene>
<name>A0A1Q8Q3C1_9BACI</name>
<keyword evidence="3 10" id="KW-0132">Cell division</keyword>
<dbReference type="SUPFAM" id="SSF63418">
    <property type="entry name" value="MurE/MurF N-terminal domain"/>
    <property type="match status" value="1"/>
</dbReference>
<dbReference type="STRING" id="1714264.BTO30_12805"/>
<dbReference type="InterPro" id="IPR036565">
    <property type="entry name" value="Mur-like_cat_sf"/>
</dbReference>
<feature type="domain" description="Mur ligase N-terminal catalytic" evidence="12">
    <location>
        <begin position="27"/>
        <end position="100"/>
    </location>
</feature>
<comment type="caution">
    <text evidence="15">The sequence shown here is derived from an EMBL/GenBank/DDBJ whole genome shotgun (WGS) entry which is preliminary data.</text>
</comment>
<dbReference type="GO" id="GO:0005524">
    <property type="term" value="F:ATP binding"/>
    <property type="evidence" value="ECO:0007669"/>
    <property type="project" value="UniProtKB-UniRule"/>
</dbReference>
<feature type="domain" description="Mur ligase C-terminal" evidence="13">
    <location>
        <begin position="319"/>
        <end position="445"/>
    </location>
</feature>
<keyword evidence="5 10" id="KW-0067">ATP-binding</keyword>
<dbReference type="GO" id="GO:0008360">
    <property type="term" value="P:regulation of cell shape"/>
    <property type="evidence" value="ECO:0007669"/>
    <property type="project" value="UniProtKB-KW"/>
</dbReference>
<dbReference type="OrthoDB" id="9801978at2"/>
<evidence type="ECO:0000259" key="12">
    <source>
        <dbReference type="Pfam" id="PF01225"/>
    </source>
</evidence>
<evidence type="ECO:0000256" key="7">
    <source>
        <dbReference type="ARBA" id="ARBA00022984"/>
    </source>
</evidence>
<organism evidence="15 16">
    <name type="scientific">Domibacillus antri</name>
    <dbReference type="NCBI Taxonomy" id="1714264"/>
    <lineage>
        <taxon>Bacteria</taxon>
        <taxon>Bacillati</taxon>
        <taxon>Bacillota</taxon>
        <taxon>Bacilli</taxon>
        <taxon>Bacillales</taxon>
        <taxon>Bacillaceae</taxon>
        <taxon>Domibacillus</taxon>
    </lineage>
</organism>
<dbReference type="InterPro" id="IPR000713">
    <property type="entry name" value="Mur_ligase_N"/>
</dbReference>
<dbReference type="Pfam" id="PF01225">
    <property type="entry name" value="Mur_ligase"/>
    <property type="match status" value="1"/>
</dbReference>
<dbReference type="Gene3D" id="3.90.190.20">
    <property type="entry name" value="Mur ligase, C-terminal domain"/>
    <property type="match status" value="1"/>
</dbReference>
<keyword evidence="6 10" id="KW-0133">Cell shape</keyword>